<proteinExistence type="inferred from homology"/>
<evidence type="ECO:0000313" key="8">
    <source>
        <dbReference type="Proteomes" id="UP000254707"/>
    </source>
</evidence>
<dbReference type="RefSeq" id="WP_069821679.1">
    <property type="nucleotide sequence ID" value="NZ_JAPNNA010000020.1"/>
</dbReference>
<protein>
    <recommendedName>
        <fullName evidence="5">Immunodominant staphylococcal antigen B</fullName>
    </recommendedName>
</protein>
<name>A0A380HR72_STASA</name>
<keyword evidence="2" id="KW-0964">Secreted</keyword>
<sequence>MRKFGKIFSATVVVSTLVAGSSATYITTSDAQAAEQVQKWGHGEGGNGVSTQSTKDSQSQKPWYNYEGYTTYDPTFTLDYNFVRAMKYDNFTLNGYKANPKAHQTHAYTIDSYGSKIDFNENDEAIQMEFNAKSHTVTKAQFKKTHASNNSTEEGESEEGGTFIPYSTNDGAYKAFFDKDGYLTHIRIGQ</sequence>
<dbReference type="AlphaFoldDB" id="A0A380HR72"/>
<evidence type="ECO:0000313" key="7">
    <source>
        <dbReference type="EMBL" id="SUM84821.1"/>
    </source>
</evidence>
<dbReference type="InterPro" id="IPR058086">
    <property type="entry name" value="IsaB"/>
</dbReference>
<keyword evidence="3" id="KW-0732">Signal</keyword>
<reference evidence="7 8" key="1">
    <citation type="submission" date="2018-06" db="EMBL/GenBank/DDBJ databases">
        <authorList>
            <consortium name="Pathogen Informatics"/>
            <person name="Doyle S."/>
        </authorList>
    </citation>
    <scope>NUCLEOTIDE SEQUENCE [LARGE SCALE GENOMIC DNA]</scope>
    <source>
        <strain evidence="7 8">NCTC7688</strain>
    </source>
</reference>
<feature type="compositionally biased region" description="Low complexity" evidence="6">
    <location>
        <begin position="50"/>
        <end position="60"/>
    </location>
</feature>
<gene>
    <name evidence="7" type="primary">isaB_5</name>
    <name evidence="7" type="ORF">NCTC7688_02702</name>
</gene>
<dbReference type="EMBL" id="UHED01000001">
    <property type="protein sequence ID" value="SUM84821.1"/>
    <property type="molecule type" value="Genomic_DNA"/>
</dbReference>
<evidence type="ECO:0000256" key="4">
    <source>
        <dbReference type="ARBA" id="ARBA00093777"/>
    </source>
</evidence>
<accession>A0A380HR72</accession>
<evidence type="ECO:0000256" key="3">
    <source>
        <dbReference type="ARBA" id="ARBA00022729"/>
    </source>
</evidence>
<feature type="region of interest" description="Disordered" evidence="6">
    <location>
        <begin position="143"/>
        <end position="163"/>
    </location>
</feature>
<evidence type="ECO:0000256" key="6">
    <source>
        <dbReference type="SAM" id="MobiDB-lite"/>
    </source>
</evidence>
<organism evidence="7 8">
    <name type="scientific">Staphylococcus saprophyticus</name>
    <dbReference type="NCBI Taxonomy" id="29385"/>
    <lineage>
        <taxon>Bacteria</taxon>
        <taxon>Bacillati</taxon>
        <taxon>Bacillota</taxon>
        <taxon>Bacilli</taxon>
        <taxon>Bacillales</taxon>
        <taxon>Staphylococcaceae</taxon>
        <taxon>Staphylococcus</taxon>
    </lineage>
</organism>
<comment type="similarity">
    <text evidence="4">Belongs to the IsaB family.</text>
</comment>
<dbReference type="NCBIfam" id="NF047686">
    <property type="entry name" value="IsaB_fam"/>
    <property type="match status" value="1"/>
</dbReference>
<dbReference type="Proteomes" id="UP000254707">
    <property type="component" value="Unassembled WGS sequence"/>
</dbReference>
<feature type="region of interest" description="Disordered" evidence="6">
    <location>
        <begin position="40"/>
        <end position="60"/>
    </location>
</feature>
<comment type="subcellular location">
    <subcellularLocation>
        <location evidence="1">Secreted</location>
    </subcellularLocation>
</comment>
<evidence type="ECO:0000256" key="1">
    <source>
        <dbReference type="ARBA" id="ARBA00004613"/>
    </source>
</evidence>
<evidence type="ECO:0000256" key="5">
    <source>
        <dbReference type="ARBA" id="ARBA00093792"/>
    </source>
</evidence>
<evidence type="ECO:0000256" key="2">
    <source>
        <dbReference type="ARBA" id="ARBA00022525"/>
    </source>
</evidence>